<dbReference type="AlphaFoldDB" id="A0AAE0UGS1"/>
<keyword evidence="2" id="KW-1185">Reference proteome</keyword>
<name>A0AAE0UGS1_SORBR</name>
<organism evidence="1 2">
    <name type="scientific">Sordaria brevicollis</name>
    <dbReference type="NCBI Taxonomy" id="83679"/>
    <lineage>
        <taxon>Eukaryota</taxon>
        <taxon>Fungi</taxon>
        <taxon>Dikarya</taxon>
        <taxon>Ascomycota</taxon>
        <taxon>Pezizomycotina</taxon>
        <taxon>Sordariomycetes</taxon>
        <taxon>Sordariomycetidae</taxon>
        <taxon>Sordariales</taxon>
        <taxon>Sordariaceae</taxon>
        <taxon>Sordaria</taxon>
    </lineage>
</organism>
<sequence length="199" mass="21986">AIVATTHVAPTFHTLFSQLTSLLFCAITGKSMTVTAVCFQFHPSHHDSRMLYPLISSHTRPGSHVCSRETAQTGWKLSRLFSGSAPRRVGSFHLPCGEPVADCSKRLAWPTTRVAVCLPRRPTSSVIIVVEGSSQLPTPSSNTKSAHILRRFFTSSPFHSSHSVYSSLSLHDLVTVKLLTLRPSSGRIRRRHRHSIHLS</sequence>
<reference evidence="1" key="1">
    <citation type="journal article" date="2023" name="Mol. Phylogenet. Evol.">
        <title>Genome-scale phylogeny and comparative genomics of the fungal order Sordariales.</title>
        <authorList>
            <person name="Hensen N."/>
            <person name="Bonometti L."/>
            <person name="Westerberg I."/>
            <person name="Brannstrom I.O."/>
            <person name="Guillou S."/>
            <person name="Cros-Aarteil S."/>
            <person name="Calhoun S."/>
            <person name="Haridas S."/>
            <person name="Kuo A."/>
            <person name="Mondo S."/>
            <person name="Pangilinan J."/>
            <person name="Riley R."/>
            <person name="LaButti K."/>
            <person name="Andreopoulos B."/>
            <person name="Lipzen A."/>
            <person name="Chen C."/>
            <person name="Yan M."/>
            <person name="Daum C."/>
            <person name="Ng V."/>
            <person name="Clum A."/>
            <person name="Steindorff A."/>
            <person name="Ohm R.A."/>
            <person name="Martin F."/>
            <person name="Silar P."/>
            <person name="Natvig D.O."/>
            <person name="Lalanne C."/>
            <person name="Gautier V."/>
            <person name="Ament-Velasquez S.L."/>
            <person name="Kruys A."/>
            <person name="Hutchinson M.I."/>
            <person name="Powell A.J."/>
            <person name="Barry K."/>
            <person name="Miller A.N."/>
            <person name="Grigoriev I.V."/>
            <person name="Debuchy R."/>
            <person name="Gladieux P."/>
            <person name="Hiltunen Thoren M."/>
            <person name="Johannesson H."/>
        </authorList>
    </citation>
    <scope>NUCLEOTIDE SEQUENCE</scope>
    <source>
        <strain evidence="1">FGSC 1904</strain>
    </source>
</reference>
<dbReference type="Proteomes" id="UP001281003">
    <property type="component" value="Unassembled WGS sequence"/>
</dbReference>
<evidence type="ECO:0000313" key="2">
    <source>
        <dbReference type="Proteomes" id="UP001281003"/>
    </source>
</evidence>
<dbReference type="EMBL" id="JAUTDP010000001">
    <property type="protein sequence ID" value="KAK3403210.1"/>
    <property type="molecule type" value="Genomic_DNA"/>
</dbReference>
<evidence type="ECO:0000313" key="1">
    <source>
        <dbReference type="EMBL" id="KAK3403210.1"/>
    </source>
</evidence>
<accession>A0AAE0UGS1</accession>
<protein>
    <submittedName>
        <fullName evidence="1">Uncharacterized protein</fullName>
    </submittedName>
</protein>
<proteinExistence type="predicted"/>
<feature type="non-terminal residue" evidence="1">
    <location>
        <position position="1"/>
    </location>
</feature>
<gene>
    <name evidence="1" type="ORF">B0T20DRAFT_486174</name>
</gene>
<reference evidence="1" key="2">
    <citation type="submission" date="2023-07" db="EMBL/GenBank/DDBJ databases">
        <authorList>
            <consortium name="Lawrence Berkeley National Laboratory"/>
            <person name="Haridas S."/>
            <person name="Hensen N."/>
            <person name="Bonometti L."/>
            <person name="Westerberg I."/>
            <person name="Brannstrom I.O."/>
            <person name="Guillou S."/>
            <person name="Cros-Aarteil S."/>
            <person name="Calhoun S."/>
            <person name="Kuo A."/>
            <person name="Mondo S."/>
            <person name="Pangilinan J."/>
            <person name="Riley R."/>
            <person name="LaButti K."/>
            <person name="Andreopoulos B."/>
            <person name="Lipzen A."/>
            <person name="Chen C."/>
            <person name="Yanf M."/>
            <person name="Daum C."/>
            <person name="Ng V."/>
            <person name="Clum A."/>
            <person name="Steindorff A."/>
            <person name="Ohm R."/>
            <person name="Martin F."/>
            <person name="Silar P."/>
            <person name="Natvig D."/>
            <person name="Lalanne C."/>
            <person name="Gautier V."/>
            <person name="Ament-velasquez S.L."/>
            <person name="Kruys A."/>
            <person name="Hutchinson M.I."/>
            <person name="Powell A.J."/>
            <person name="Barry K."/>
            <person name="Miller A.N."/>
            <person name="Grigoriev I.V."/>
            <person name="Debuchy R."/>
            <person name="Gladieux P."/>
            <person name="Thoren M.H."/>
            <person name="Johannesson H."/>
        </authorList>
    </citation>
    <scope>NUCLEOTIDE SEQUENCE</scope>
    <source>
        <strain evidence="1">FGSC 1904</strain>
    </source>
</reference>
<comment type="caution">
    <text evidence="1">The sequence shown here is derived from an EMBL/GenBank/DDBJ whole genome shotgun (WGS) entry which is preliminary data.</text>
</comment>